<dbReference type="InterPro" id="IPR027324">
    <property type="entry name" value="MAP2/MAP4/Tau"/>
</dbReference>
<dbReference type="InterPro" id="IPR013588">
    <property type="entry name" value="MAP2_projctn"/>
</dbReference>
<accession>A0ABS2XM98</accession>
<name>A0ABS2XM98_POLSP</name>
<dbReference type="Pfam" id="PF08377">
    <property type="entry name" value="MAP2_projctn"/>
    <property type="match status" value="1"/>
</dbReference>
<gene>
    <name evidence="10" type="primary">Map2_0</name>
    <name evidence="10" type="ORF">GTO93_0002812</name>
</gene>
<proteinExistence type="predicted"/>
<feature type="compositionally biased region" description="Low complexity" evidence="8">
    <location>
        <begin position="309"/>
        <end position="318"/>
    </location>
</feature>
<dbReference type="PROSITE" id="PS51491">
    <property type="entry name" value="TAU_MAP_2"/>
    <property type="match status" value="3"/>
</dbReference>
<dbReference type="InterPro" id="IPR001084">
    <property type="entry name" value="MAP_tubulin-bd_rpt"/>
</dbReference>
<evidence type="ECO:0000313" key="11">
    <source>
        <dbReference type="Proteomes" id="UP001166093"/>
    </source>
</evidence>
<dbReference type="PANTHER" id="PTHR11501:SF15">
    <property type="entry name" value="MICROTUBULE-ASSOCIATED PROTEIN 2"/>
    <property type="match status" value="1"/>
</dbReference>
<evidence type="ECO:0000259" key="9">
    <source>
        <dbReference type="Pfam" id="PF08377"/>
    </source>
</evidence>
<feature type="compositionally biased region" description="Low complexity" evidence="8">
    <location>
        <begin position="360"/>
        <end position="381"/>
    </location>
</feature>
<reference evidence="10" key="1">
    <citation type="journal article" date="2021" name="Cell">
        <title>Tracing the genetic footprints of vertebrate landing in non-teleost ray-finned fishes.</title>
        <authorList>
            <person name="Bi X."/>
            <person name="Wang K."/>
            <person name="Yang L."/>
            <person name="Pan H."/>
            <person name="Jiang H."/>
            <person name="Wei Q."/>
            <person name="Fang M."/>
            <person name="Yu H."/>
            <person name="Zhu C."/>
            <person name="Cai Y."/>
            <person name="He Y."/>
            <person name="Gan X."/>
            <person name="Zeng H."/>
            <person name="Yu D."/>
            <person name="Zhu Y."/>
            <person name="Jiang H."/>
            <person name="Qiu Q."/>
            <person name="Yang H."/>
            <person name="Zhang Y.E."/>
            <person name="Wang W."/>
            <person name="Zhu M."/>
            <person name="He S."/>
            <person name="Zhang G."/>
        </authorList>
    </citation>
    <scope>NUCLEOTIDE SEQUENCE</scope>
    <source>
        <strain evidence="10">Pddl_001</strain>
    </source>
</reference>
<feature type="compositionally biased region" description="Basic and acidic residues" evidence="8">
    <location>
        <begin position="119"/>
        <end position="128"/>
    </location>
</feature>
<comment type="caution">
    <text evidence="10">The sequence shown here is derived from an EMBL/GenBank/DDBJ whole genome shotgun (WGS) entry which is preliminary data.</text>
</comment>
<feature type="compositionally biased region" description="Basic residues" evidence="8">
    <location>
        <begin position="245"/>
        <end position="257"/>
    </location>
</feature>
<feature type="compositionally biased region" description="Basic and acidic residues" evidence="8">
    <location>
        <begin position="216"/>
        <end position="225"/>
    </location>
</feature>
<evidence type="ECO:0000256" key="5">
    <source>
        <dbReference type="ARBA" id="ARBA00022737"/>
    </source>
</evidence>
<keyword evidence="3" id="KW-0597">Phosphoprotein</keyword>
<keyword evidence="6 7" id="KW-0206">Cytoskeleton</keyword>
<evidence type="ECO:0000256" key="8">
    <source>
        <dbReference type="SAM" id="MobiDB-lite"/>
    </source>
</evidence>
<evidence type="ECO:0000256" key="7">
    <source>
        <dbReference type="RuleBase" id="RU000686"/>
    </source>
</evidence>
<keyword evidence="5" id="KW-0677">Repeat</keyword>
<keyword evidence="2 7" id="KW-0963">Cytoplasm</keyword>
<feature type="non-terminal residue" evidence="10">
    <location>
        <position position="575"/>
    </location>
</feature>
<dbReference type="Proteomes" id="UP001166093">
    <property type="component" value="Unassembled WGS sequence"/>
</dbReference>
<feature type="domain" description="MAP2/Tau projection" evidence="9">
    <location>
        <begin position="22"/>
        <end position="256"/>
    </location>
</feature>
<organism evidence="10 11">
    <name type="scientific">Polyodon spathula</name>
    <name type="common">North American paddlefish</name>
    <name type="synonym">Squalus spathula</name>
    <dbReference type="NCBI Taxonomy" id="7913"/>
    <lineage>
        <taxon>Eukaryota</taxon>
        <taxon>Metazoa</taxon>
        <taxon>Chordata</taxon>
        <taxon>Craniata</taxon>
        <taxon>Vertebrata</taxon>
        <taxon>Euteleostomi</taxon>
        <taxon>Actinopterygii</taxon>
        <taxon>Chondrostei</taxon>
        <taxon>Acipenseriformes</taxon>
        <taxon>Polyodontidae</taxon>
        <taxon>Polyodon</taxon>
    </lineage>
</organism>
<feature type="compositionally biased region" description="Basic and acidic residues" evidence="8">
    <location>
        <begin position="147"/>
        <end position="181"/>
    </location>
</feature>
<protein>
    <recommendedName>
        <fullName evidence="7">Microtubule-associated protein</fullName>
    </recommendedName>
</protein>
<feature type="region of interest" description="Disordered" evidence="8">
    <location>
        <begin position="71"/>
        <end position="90"/>
    </location>
</feature>
<feature type="region of interest" description="Disordered" evidence="8">
    <location>
        <begin position="96"/>
        <end position="417"/>
    </location>
</feature>
<keyword evidence="11" id="KW-1185">Reference proteome</keyword>
<evidence type="ECO:0000256" key="4">
    <source>
        <dbReference type="ARBA" id="ARBA00022701"/>
    </source>
</evidence>
<evidence type="ECO:0000256" key="2">
    <source>
        <dbReference type="ARBA" id="ARBA00022490"/>
    </source>
</evidence>
<sequence>EPKEVLEEIKEIAPVMQESTEDVDADQALETKVAIESVVTVEDDFITVVQTIEEGDDSCHSVRFSDPAEGEVLQDATEDEDGQAEVAEEEEIQAASLEELPVAPSSPEKEVPVSGYRTETYDEYKDETTIDDSILDTDSAWQDAQDDDRSIMTEKIEPLPKTESPKIRRPSVEKHAKDKALSRGKGRVSTPERKAAKKEPSMVPRDDMKKKKAMFKKAELTKKSDIQTWSPSRKIPLKPAVRYPRPAHHHSSTKRKPTVVAAVEGRQPLSTARQSREKIASPEKRSSLPRPSSILTSRRAGAADREESSTSITSSGSTAPRRPTWTDHARSRSARSGTCTPITPGSTAITPCTPPSYSCRTPGTPGTPSYPRTPRTPGTPRSMSLARQEKKVAIIRTPPKSPATPKQLRPLNQPLPDLKNVKSKIGSTDNIKYQPKGGQIQIQSKKIDLSHVTSKCGSLSNIRYRPGGGNIRIESVKLDFKDKAHAKVGSLDNARHTPGGGQIQIESHKLSFRESARARVDHGAEIVTQSPGISGSTSPHHLSNVSSSGSINLLESPQLATLAEDVTAALAKQGL</sequence>
<feature type="non-terminal residue" evidence="10">
    <location>
        <position position="1"/>
    </location>
</feature>
<feature type="region of interest" description="Disordered" evidence="8">
    <location>
        <begin position="528"/>
        <end position="549"/>
    </location>
</feature>
<evidence type="ECO:0000256" key="6">
    <source>
        <dbReference type="ARBA" id="ARBA00023212"/>
    </source>
</evidence>
<keyword evidence="4 7" id="KW-0493">Microtubule</keyword>
<evidence type="ECO:0000256" key="1">
    <source>
        <dbReference type="ARBA" id="ARBA00004245"/>
    </source>
</evidence>
<comment type="subcellular location">
    <subcellularLocation>
        <location evidence="1 7">Cytoplasm</location>
        <location evidence="1 7">Cytoskeleton</location>
    </subcellularLocation>
</comment>
<dbReference type="PROSITE" id="PS00229">
    <property type="entry name" value="TAU_MAP_1"/>
    <property type="match status" value="1"/>
</dbReference>
<evidence type="ECO:0000256" key="3">
    <source>
        <dbReference type="ARBA" id="ARBA00022553"/>
    </source>
</evidence>
<dbReference type="PANTHER" id="PTHR11501">
    <property type="entry name" value="MICROTUBULE-ASSOCIATED PROTEIN"/>
    <property type="match status" value="1"/>
</dbReference>
<feature type="compositionally biased region" description="Polar residues" evidence="8">
    <location>
        <begin position="334"/>
        <end position="359"/>
    </location>
</feature>
<dbReference type="Pfam" id="PF00418">
    <property type="entry name" value="Tubulin-binding"/>
    <property type="match status" value="3"/>
</dbReference>
<feature type="compositionally biased region" description="Basic and acidic residues" evidence="8">
    <location>
        <begin position="274"/>
        <end position="286"/>
    </location>
</feature>
<feature type="compositionally biased region" description="Basic and acidic residues" evidence="8">
    <location>
        <begin position="190"/>
        <end position="209"/>
    </location>
</feature>
<feature type="compositionally biased region" description="Acidic residues" evidence="8">
    <location>
        <begin position="76"/>
        <end position="90"/>
    </location>
</feature>
<evidence type="ECO:0000313" key="10">
    <source>
        <dbReference type="EMBL" id="MBN3275439.1"/>
    </source>
</evidence>
<dbReference type="EMBL" id="JAAWVQ010050723">
    <property type="protein sequence ID" value="MBN3275439.1"/>
    <property type="molecule type" value="Genomic_DNA"/>
</dbReference>